<dbReference type="EMBL" id="LSRX01000032">
    <property type="protein sequence ID" value="OLQ13155.1"/>
    <property type="molecule type" value="Genomic_DNA"/>
</dbReference>
<gene>
    <name evidence="2" type="primary">pcnxl4</name>
    <name evidence="2" type="ORF">AK812_SmicGene2890</name>
</gene>
<proteinExistence type="predicted"/>
<evidence type="ECO:0000256" key="1">
    <source>
        <dbReference type="SAM" id="Phobius"/>
    </source>
</evidence>
<feature type="transmembrane region" description="Helical" evidence="1">
    <location>
        <begin position="44"/>
        <end position="64"/>
    </location>
</feature>
<keyword evidence="1" id="KW-0812">Transmembrane</keyword>
<keyword evidence="1" id="KW-0472">Membrane</keyword>
<protein>
    <submittedName>
        <fullName evidence="2">Pecanex-like protein 4</fullName>
    </submittedName>
</protein>
<dbReference type="Proteomes" id="UP000186817">
    <property type="component" value="Unassembled WGS sequence"/>
</dbReference>
<keyword evidence="1" id="KW-1133">Transmembrane helix</keyword>
<keyword evidence="3" id="KW-1185">Reference proteome</keyword>
<reference evidence="2 3" key="1">
    <citation type="submission" date="2016-02" db="EMBL/GenBank/DDBJ databases">
        <title>Genome analysis of coral dinoflagellate symbionts highlights evolutionary adaptations to a symbiotic lifestyle.</title>
        <authorList>
            <person name="Aranda M."/>
            <person name="Li Y."/>
            <person name="Liew Y.J."/>
            <person name="Baumgarten S."/>
            <person name="Simakov O."/>
            <person name="Wilson M."/>
            <person name="Piel J."/>
            <person name="Ashoor H."/>
            <person name="Bougouffa S."/>
            <person name="Bajic V.B."/>
            <person name="Ryu T."/>
            <person name="Ravasi T."/>
            <person name="Bayer T."/>
            <person name="Micklem G."/>
            <person name="Kim H."/>
            <person name="Bhak J."/>
            <person name="Lajeunesse T.C."/>
            <person name="Voolstra C.R."/>
        </authorList>
    </citation>
    <scope>NUCLEOTIDE SEQUENCE [LARGE SCALE GENOMIC DNA]</scope>
    <source>
        <strain evidence="2 3">CCMP2467</strain>
    </source>
</reference>
<sequence length="227" mass="24797">MAILAQVGVLEEEVGVPEKEEFPSLMRAFVQMRVADARQAYTQALFKGVDGIAVEVFLVAALVLRQARIIMSQTPRAAVDIWLAGLLHLASPAWPLYALVFAVSVLRQRALLLLSHLRYALHLCRVTASVPKLRHPVTGPLLWINALLFPGLLLVVAIATVLEAPLITIFTLPLFAVGGPRPRHGHIDGAPVEKGLEGLFYSRWGWGMIYRSPSPLTSTVTSLCVPV</sequence>
<feature type="transmembrane region" description="Helical" evidence="1">
    <location>
        <begin position="85"/>
        <end position="106"/>
    </location>
</feature>
<accession>A0A1Q9F0G0</accession>
<feature type="transmembrane region" description="Helical" evidence="1">
    <location>
        <begin position="142"/>
        <end position="175"/>
    </location>
</feature>
<organism evidence="2 3">
    <name type="scientific">Symbiodinium microadriaticum</name>
    <name type="common">Dinoflagellate</name>
    <name type="synonym">Zooxanthella microadriatica</name>
    <dbReference type="NCBI Taxonomy" id="2951"/>
    <lineage>
        <taxon>Eukaryota</taxon>
        <taxon>Sar</taxon>
        <taxon>Alveolata</taxon>
        <taxon>Dinophyceae</taxon>
        <taxon>Suessiales</taxon>
        <taxon>Symbiodiniaceae</taxon>
        <taxon>Symbiodinium</taxon>
    </lineage>
</organism>
<dbReference type="AlphaFoldDB" id="A0A1Q9F0G0"/>
<name>A0A1Q9F0G0_SYMMI</name>
<evidence type="ECO:0000313" key="3">
    <source>
        <dbReference type="Proteomes" id="UP000186817"/>
    </source>
</evidence>
<evidence type="ECO:0000313" key="2">
    <source>
        <dbReference type="EMBL" id="OLQ13155.1"/>
    </source>
</evidence>
<comment type="caution">
    <text evidence="2">The sequence shown here is derived from an EMBL/GenBank/DDBJ whole genome shotgun (WGS) entry which is preliminary data.</text>
</comment>
<dbReference type="OrthoDB" id="313580at2759"/>